<keyword evidence="3" id="KW-1185">Reference proteome</keyword>
<keyword evidence="1" id="KW-1133">Transmembrane helix</keyword>
<dbReference type="PATRIC" id="fig|883114.3.peg.689"/>
<dbReference type="EMBL" id="AGEI01000020">
    <property type="protein sequence ID" value="EHR34389.1"/>
    <property type="molecule type" value="Genomic_DNA"/>
</dbReference>
<accession>H3NMY5</accession>
<sequence>MRYIKFYIKNTIKWVLYNSLLLSIILFCIFQLYGNINFQYYKDNLEILKNVGIYGNIDRIDMNIIKKLEKIDKFRNINFLLELPDLEHGKDEYIDKIKFSVIYGEKNNILKMGEIIDNNSSGNIIVSPEYFSKNGYSLHDKIKINDSIFTIVGVSNYNIENTFIISYKDYKKLGLKVNGYFLRANDKIKRNDINEFLQSARNIFNDETLKIDHPNNDISNILDEIIFSFIIFVLGLLNMYSLYKFTLYKKANFMNVLLLSGFSKKQIYISEIVSILLTFVFANIFSILSYLLFNKFILNNIFNINNNLMYAENYIYVFLIYIVFYLLSMLLILINNFTIFISKNIKESNI</sequence>
<comment type="caution">
    <text evidence="2">The sequence shown here is derived from an EMBL/GenBank/DDBJ whole genome shotgun (WGS) entry which is preliminary data.</text>
</comment>
<name>H3NMY5_9FIRM</name>
<proteinExistence type="predicted"/>
<feature type="transmembrane region" description="Helical" evidence="1">
    <location>
        <begin position="267"/>
        <end position="293"/>
    </location>
</feature>
<keyword evidence="1" id="KW-0472">Membrane</keyword>
<evidence type="ECO:0000256" key="1">
    <source>
        <dbReference type="SAM" id="Phobius"/>
    </source>
</evidence>
<feature type="transmembrane region" description="Helical" evidence="1">
    <location>
        <begin position="313"/>
        <end position="334"/>
    </location>
</feature>
<feature type="transmembrane region" description="Helical" evidence="1">
    <location>
        <begin position="12"/>
        <end position="33"/>
    </location>
</feature>
<dbReference type="GeneID" id="96998700"/>
<feature type="transmembrane region" description="Helical" evidence="1">
    <location>
        <begin position="225"/>
        <end position="246"/>
    </location>
</feature>
<dbReference type="HOGENOM" id="CLU_791733_0_0_9"/>
<evidence type="ECO:0008006" key="4">
    <source>
        <dbReference type="Google" id="ProtNLM"/>
    </source>
</evidence>
<organism evidence="2 3">
    <name type="scientific">Helcococcus kunzii ATCC 51366</name>
    <dbReference type="NCBI Taxonomy" id="883114"/>
    <lineage>
        <taxon>Bacteria</taxon>
        <taxon>Bacillati</taxon>
        <taxon>Bacillota</taxon>
        <taxon>Tissierellia</taxon>
        <taxon>Tissierellales</taxon>
        <taxon>Peptoniphilaceae</taxon>
        <taxon>Helcococcus</taxon>
    </lineage>
</organism>
<dbReference type="Proteomes" id="UP000004191">
    <property type="component" value="Unassembled WGS sequence"/>
</dbReference>
<dbReference type="STRING" id="883114.HMPREF9709_00696"/>
<keyword evidence="1" id="KW-0812">Transmembrane</keyword>
<dbReference type="AlphaFoldDB" id="H3NMY5"/>
<dbReference type="GO" id="GO:0005886">
    <property type="term" value="C:plasma membrane"/>
    <property type="evidence" value="ECO:0007669"/>
    <property type="project" value="UniProtKB-SubCell"/>
</dbReference>
<evidence type="ECO:0000313" key="2">
    <source>
        <dbReference type="EMBL" id="EHR34389.1"/>
    </source>
</evidence>
<protein>
    <recommendedName>
        <fullName evidence="4">ABC3 transporter permease protein domain-containing protein</fullName>
    </recommendedName>
</protein>
<dbReference type="RefSeq" id="WP_005398001.1">
    <property type="nucleotide sequence ID" value="NZ_JH601088.1"/>
</dbReference>
<gene>
    <name evidence="2" type="ORF">HMPREF9709_00696</name>
</gene>
<evidence type="ECO:0000313" key="3">
    <source>
        <dbReference type="Proteomes" id="UP000004191"/>
    </source>
</evidence>
<reference evidence="2 3" key="1">
    <citation type="submission" date="2012-01" db="EMBL/GenBank/DDBJ databases">
        <title>The Genome Sequence of Helcococcus kunzii ATCC 51366.</title>
        <authorList>
            <consortium name="The Broad Institute Genome Sequencing Platform"/>
            <person name="Earl A."/>
            <person name="Ward D."/>
            <person name="Feldgarden M."/>
            <person name="Gevers D."/>
            <person name="Huys G."/>
            <person name="Young S.K."/>
            <person name="Zeng Q."/>
            <person name="Gargeya S."/>
            <person name="Fitzgerald M."/>
            <person name="Haas B."/>
            <person name="Abouelleil A."/>
            <person name="Alvarado L."/>
            <person name="Arachchi H.M."/>
            <person name="Berlin A."/>
            <person name="Chapman S.B."/>
            <person name="Gearin G."/>
            <person name="Goldberg J."/>
            <person name="Griggs A."/>
            <person name="Gujja S."/>
            <person name="Hansen M."/>
            <person name="Heiman D."/>
            <person name="Howarth C."/>
            <person name="Larimer J."/>
            <person name="Lui A."/>
            <person name="MacDonald P.J.P."/>
            <person name="McCowen C."/>
            <person name="Montmayeur A."/>
            <person name="Murphy C."/>
            <person name="Neiman D."/>
            <person name="Pearson M."/>
            <person name="Priest M."/>
            <person name="Roberts A."/>
            <person name="Saif S."/>
            <person name="Shea T."/>
            <person name="Sisk P."/>
            <person name="Stolte C."/>
            <person name="Sykes S."/>
            <person name="Wortman J."/>
            <person name="Nusbaum C."/>
            <person name="Birren B."/>
        </authorList>
    </citation>
    <scope>NUCLEOTIDE SEQUENCE [LARGE SCALE GENOMIC DNA]</scope>
    <source>
        <strain evidence="2 3">ATCC 51366</strain>
    </source>
</reference>